<dbReference type="AlphaFoldDB" id="A0A914WGJ1"/>
<feature type="compositionally biased region" description="Polar residues" evidence="1">
    <location>
        <begin position="829"/>
        <end position="842"/>
    </location>
</feature>
<dbReference type="PROSITE" id="PS50092">
    <property type="entry name" value="TSP1"/>
    <property type="match status" value="2"/>
</dbReference>
<name>A0A914WGJ1_9BILA</name>
<keyword evidence="3" id="KW-1185">Reference proteome</keyword>
<evidence type="ECO:0000313" key="4">
    <source>
        <dbReference type="WBParaSite" id="PSAMB.scaffold416size52110.g5621.t2"/>
    </source>
</evidence>
<dbReference type="SUPFAM" id="SSF82895">
    <property type="entry name" value="TSP-1 type 1 repeat"/>
    <property type="match status" value="1"/>
</dbReference>
<organism evidence="3 4">
    <name type="scientific">Plectus sambesii</name>
    <dbReference type="NCBI Taxonomy" id="2011161"/>
    <lineage>
        <taxon>Eukaryota</taxon>
        <taxon>Metazoa</taxon>
        <taxon>Ecdysozoa</taxon>
        <taxon>Nematoda</taxon>
        <taxon>Chromadorea</taxon>
        <taxon>Plectida</taxon>
        <taxon>Plectina</taxon>
        <taxon>Plectoidea</taxon>
        <taxon>Plectidae</taxon>
        <taxon>Plectus</taxon>
    </lineage>
</organism>
<proteinExistence type="predicted"/>
<accession>A0A914WGJ1</accession>
<dbReference type="SMART" id="SM00209">
    <property type="entry name" value="TSP1"/>
    <property type="match status" value="2"/>
</dbReference>
<dbReference type="InterPro" id="IPR000884">
    <property type="entry name" value="TSP1_rpt"/>
</dbReference>
<dbReference type="InterPro" id="IPR036383">
    <property type="entry name" value="TSP1_rpt_sf"/>
</dbReference>
<feature type="region of interest" description="Disordered" evidence="1">
    <location>
        <begin position="443"/>
        <end position="464"/>
    </location>
</feature>
<evidence type="ECO:0000313" key="3">
    <source>
        <dbReference type="Proteomes" id="UP000887566"/>
    </source>
</evidence>
<feature type="compositionally biased region" description="Pro residues" evidence="1">
    <location>
        <begin position="365"/>
        <end position="374"/>
    </location>
</feature>
<feature type="chain" id="PRO_5038077205" evidence="2">
    <location>
        <begin position="23"/>
        <end position="842"/>
    </location>
</feature>
<reference evidence="4" key="1">
    <citation type="submission" date="2022-11" db="UniProtKB">
        <authorList>
            <consortium name="WormBaseParasite"/>
        </authorList>
    </citation>
    <scope>IDENTIFICATION</scope>
</reference>
<dbReference type="WBParaSite" id="PSAMB.scaffold416size52110.g5621.t2">
    <property type="protein sequence ID" value="PSAMB.scaffold416size52110.g5621.t2"/>
    <property type="gene ID" value="PSAMB.scaffold416size52110.g5621"/>
</dbReference>
<feature type="region of interest" description="Disordered" evidence="1">
    <location>
        <begin position="132"/>
        <end position="154"/>
    </location>
</feature>
<dbReference type="Proteomes" id="UP000887566">
    <property type="component" value="Unplaced"/>
</dbReference>
<protein>
    <submittedName>
        <fullName evidence="4">Uncharacterized protein</fullName>
    </submittedName>
</protein>
<keyword evidence="2" id="KW-0732">Signal</keyword>
<dbReference type="Pfam" id="PF00090">
    <property type="entry name" value="TSP_1"/>
    <property type="match status" value="2"/>
</dbReference>
<feature type="region of interest" description="Disordered" evidence="1">
    <location>
        <begin position="356"/>
        <end position="380"/>
    </location>
</feature>
<feature type="region of interest" description="Disordered" evidence="1">
    <location>
        <begin position="815"/>
        <end position="842"/>
    </location>
</feature>
<feature type="signal peptide" evidence="2">
    <location>
        <begin position="1"/>
        <end position="22"/>
    </location>
</feature>
<evidence type="ECO:0000256" key="1">
    <source>
        <dbReference type="SAM" id="MobiDB-lite"/>
    </source>
</evidence>
<sequence length="842" mass="90975">MRTVVFAFCAVLICSTWVVAAAAEDSEKTTPLIDQESSTAAANVDEPVESVTKRPRLQFVTKAPEDEEVGYRTGKLDQFAGFVTPAPLPLNSMFLYSSVWAAWSAWSFCANGVRIRVRACNTIRGFSCYGTNKEQKQCEDPNDSSSTFSPQNPQLQPVIQLQPPVPQRPAIDSEYEATDPYNEDRALALKQLYGDYDEVASSTKTPPLSPLQSSANLPTIVQTTDFPDHEDFTNDISTQTVKLRQFTADGINSVGDQTDDGNQIGQVNRLAASIGNQQQVSALPAGRNSVGGLPIAIQPSDFSGSAEVLPPSPAPINTAAARASKNNCQQTPYYPYWICVTNVHQPQKSPFNIQASPLSQLQPSSPAPPAPPAHQAPSQRQPAIFDANSKETQVGAAPSERHMVHIDGKTYEIVVPSIHQEKSKEHQSSAIVAKMVDSANQLPTDSKIRGEGGVGKGGETTDDDDLVYETDLDEIRTVLASGKFEQPDEIDAGESTDLPDSEVDNSKSILRHLRPAVAVSVGGAKSHLDDEEVFTSPFGEELVEEDLDYLAEGNGATTRVVIKEPFTEAPTAIDGGLGNTARDPLAAATTEDGNIQPFTSSFSNLDVEYIDELEAAGVSSTKPLTTADFLIFTSPPIKPEERGFDKPSKAPHAFSFVTEAGNNPNPQAPKAAFTLDEDESKPANLRLVTITPGWTVPPPAPHEEDFAEWSRWSEWGACFCEKRARTRSCDYNSPYLTKGCVGKSYETKPCTGGTPCPDSGRHYIEPSTTAPPEPTFYTLAPKQPGSGSLPRVGYALQVHALSHAWRSRDGKLQSVDLIGTTKRPPPSVSDASLTGQGDQRRR</sequence>
<evidence type="ECO:0000256" key="2">
    <source>
        <dbReference type="SAM" id="SignalP"/>
    </source>
</evidence>